<dbReference type="InterPro" id="IPR054722">
    <property type="entry name" value="PolX-like_BBD"/>
</dbReference>
<feature type="region of interest" description="Disordered" evidence="2">
    <location>
        <begin position="246"/>
        <end position="268"/>
    </location>
</feature>
<keyword evidence="1" id="KW-0645">Protease</keyword>
<dbReference type="InterPro" id="IPR013103">
    <property type="entry name" value="RVT_2"/>
</dbReference>
<protein>
    <recommendedName>
        <fullName evidence="6">Reverse transcriptase Ty1/copia-type domain-containing protein</fullName>
    </recommendedName>
</protein>
<feature type="domain" description="Reverse transcriptase Ty1/copia-type" evidence="3">
    <location>
        <begin position="393"/>
        <end position="494"/>
    </location>
</feature>
<evidence type="ECO:0008006" key="6">
    <source>
        <dbReference type="Google" id="ProtNLM"/>
    </source>
</evidence>
<organism evidence="5">
    <name type="scientific">Nicotiana tabacum</name>
    <name type="common">Common tobacco</name>
    <dbReference type="NCBI Taxonomy" id="4097"/>
    <lineage>
        <taxon>Eukaryota</taxon>
        <taxon>Viridiplantae</taxon>
        <taxon>Streptophyta</taxon>
        <taxon>Embryophyta</taxon>
        <taxon>Tracheophyta</taxon>
        <taxon>Spermatophyta</taxon>
        <taxon>Magnoliopsida</taxon>
        <taxon>eudicotyledons</taxon>
        <taxon>Gunneridae</taxon>
        <taxon>Pentapetalae</taxon>
        <taxon>asterids</taxon>
        <taxon>lamiids</taxon>
        <taxon>Solanales</taxon>
        <taxon>Solanaceae</taxon>
        <taxon>Nicotianoideae</taxon>
        <taxon>Nicotianeae</taxon>
        <taxon>Nicotiana</taxon>
    </lineage>
</organism>
<evidence type="ECO:0000259" key="4">
    <source>
        <dbReference type="Pfam" id="PF22936"/>
    </source>
</evidence>
<proteinExistence type="predicted"/>
<evidence type="ECO:0000256" key="1">
    <source>
        <dbReference type="ARBA" id="ARBA00022750"/>
    </source>
</evidence>
<dbReference type="PANTHER" id="PTHR11439:SF499">
    <property type="entry name" value="PPC DOMAIN-CONTAINING PROTEIN"/>
    <property type="match status" value="1"/>
</dbReference>
<dbReference type="OMA" id="HEYLNCK"/>
<dbReference type="OrthoDB" id="998494at2759"/>
<dbReference type="GO" id="GO:0004190">
    <property type="term" value="F:aspartic-type endopeptidase activity"/>
    <property type="evidence" value="ECO:0007669"/>
    <property type="project" value="UniProtKB-KW"/>
</dbReference>
<evidence type="ECO:0000259" key="3">
    <source>
        <dbReference type="Pfam" id="PF07727"/>
    </source>
</evidence>
<gene>
    <name evidence="5" type="primary">LOC107789823</name>
</gene>
<evidence type="ECO:0000313" key="5">
    <source>
        <dbReference type="RefSeq" id="XP_016467178.1"/>
    </source>
</evidence>
<keyword evidence="1" id="KW-0064">Aspartyl protease</keyword>
<sequence length="687" mass="78289">MPTSDNYEANLTGTPKALLVSDEPYEWIIDTGATNHMVYDIDMLNKSSITEIEKPKKVFLPNGDITQVTHIGASSLSDKNTITNVFYVPQFKFNLLSVSKSTKELKCSVTVFPDFCFFQDLFTRKVREIGKEEDELYILLRQIMEKNKRIALAASKVESNLDKQLDVDLWHKRLGHMSTIVLQKILPISLQFISEKICGDLTKDETFREDIFPFSYRNKTAAQPLFVDPTLHTGITLDVIPESSLTNTTSEQHNQDYEVSASQELSGTDTNIPSSPIKDVHLSSQKSEQIVVDQQIPEKIQPQQMIVRKSTRDKNPPIWMRDFVSLNIHRDEPYAINKYLGYDQLSSKYQAYMSAFSSINRPTSYSEAVKDHRWVEAMNEEIKALENNNTWDIITLQKFKQSQFDYSLFIKRTSEGSAMIFVYVDDMLITGDSLKLIEETKQSLQKAFKMKDLGELKYFLSIEFARSKYGIIMHQRKYALELISEAGLSTAKPAGIKSEEDPLTDQQVYQRLIGKLLYLTVTRPDISFGVQTLSQFLQQPKKSHMDAALRIIGLLALLPEVSKSSAEAEYRSLATSVAKLIWLIGLLKEVDADIKLPVEIYCDSKAAIQIAANSVYHERTKHIEIDCHFIRERIQQGLITTKYIATKEQPIDLLTKGLSKVQHEYLNCKLGVLNIFTPPNLRGSVKV</sequence>
<dbReference type="CDD" id="cd09272">
    <property type="entry name" value="RNase_HI_RT_Ty1"/>
    <property type="match status" value="1"/>
</dbReference>
<reference evidence="5" key="1">
    <citation type="submission" date="2025-08" db="UniProtKB">
        <authorList>
            <consortium name="RefSeq"/>
        </authorList>
    </citation>
    <scope>IDENTIFICATION</scope>
</reference>
<accession>A0A1S3ZSA2</accession>
<dbReference type="AlphaFoldDB" id="A0A1S3ZSA2"/>
<dbReference type="Pfam" id="PF07727">
    <property type="entry name" value="RVT_2"/>
    <property type="match status" value="1"/>
</dbReference>
<dbReference type="InterPro" id="IPR043502">
    <property type="entry name" value="DNA/RNA_pol_sf"/>
</dbReference>
<dbReference type="PANTHER" id="PTHR11439">
    <property type="entry name" value="GAG-POL-RELATED RETROTRANSPOSON"/>
    <property type="match status" value="1"/>
</dbReference>
<dbReference type="Pfam" id="PF22936">
    <property type="entry name" value="Pol_BBD"/>
    <property type="match status" value="1"/>
</dbReference>
<feature type="domain" description="Retrovirus-related Pol polyprotein from transposon TNT 1-94-like beta-barrel" evidence="4">
    <location>
        <begin position="27"/>
        <end position="103"/>
    </location>
</feature>
<dbReference type="PaxDb" id="4097-A0A1S3ZSA2"/>
<keyword evidence="1" id="KW-0378">Hydrolase</keyword>
<name>A0A1S3ZSA2_TOBAC</name>
<dbReference type="RefSeq" id="XP_016467178.1">
    <property type="nucleotide sequence ID" value="XM_016611692.1"/>
</dbReference>
<evidence type="ECO:0000256" key="2">
    <source>
        <dbReference type="SAM" id="MobiDB-lite"/>
    </source>
</evidence>
<dbReference type="SUPFAM" id="SSF56672">
    <property type="entry name" value="DNA/RNA polymerases"/>
    <property type="match status" value="1"/>
</dbReference>
<dbReference type="KEGG" id="nta:107789823"/>
<dbReference type="STRING" id="4097.A0A1S3ZSA2"/>